<accession>A0A5J4T6H5</accession>
<comment type="caution">
    <text evidence="1">The sequence shown here is derived from an EMBL/GenBank/DDBJ whole genome shotgun (WGS) entry which is preliminary data.</text>
</comment>
<evidence type="ECO:0000313" key="1">
    <source>
        <dbReference type="EMBL" id="KAA6352975.1"/>
    </source>
</evidence>
<proteinExistence type="predicted"/>
<dbReference type="PROSITE" id="PS51257">
    <property type="entry name" value="PROKAR_LIPOPROTEIN"/>
    <property type="match status" value="1"/>
</dbReference>
<dbReference type="EMBL" id="SNRW01038972">
    <property type="protein sequence ID" value="KAA6352975.1"/>
    <property type="molecule type" value="Genomic_DNA"/>
</dbReference>
<evidence type="ECO:0000313" key="2">
    <source>
        <dbReference type="Proteomes" id="UP000324800"/>
    </source>
</evidence>
<feature type="non-terminal residue" evidence="1">
    <location>
        <position position="24"/>
    </location>
</feature>
<dbReference type="Proteomes" id="UP000324800">
    <property type="component" value="Unassembled WGS sequence"/>
</dbReference>
<organism evidence="1 2">
    <name type="scientific">Streblomastix strix</name>
    <dbReference type="NCBI Taxonomy" id="222440"/>
    <lineage>
        <taxon>Eukaryota</taxon>
        <taxon>Metamonada</taxon>
        <taxon>Preaxostyla</taxon>
        <taxon>Oxymonadida</taxon>
        <taxon>Streblomastigidae</taxon>
        <taxon>Streblomastix</taxon>
    </lineage>
</organism>
<protein>
    <submittedName>
        <fullName evidence="1">Uncharacterized protein</fullName>
    </submittedName>
</protein>
<dbReference type="AlphaFoldDB" id="A0A5J4T6H5"/>
<gene>
    <name evidence="1" type="ORF">EZS28_051498</name>
</gene>
<reference evidence="1 2" key="1">
    <citation type="submission" date="2019-03" db="EMBL/GenBank/DDBJ databases">
        <title>Single cell metagenomics reveals metabolic interactions within the superorganism composed of flagellate Streblomastix strix and complex community of Bacteroidetes bacteria on its surface.</title>
        <authorList>
            <person name="Treitli S.C."/>
            <person name="Kolisko M."/>
            <person name="Husnik F."/>
            <person name="Keeling P."/>
            <person name="Hampl V."/>
        </authorList>
    </citation>
    <scope>NUCLEOTIDE SEQUENCE [LARGE SCALE GENOMIC DNA]</scope>
    <source>
        <strain evidence="1">ST1C</strain>
    </source>
</reference>
<sequence length="24" mass="2543">MKNKANWGSFVLTGCNANAQDTDG</sequence>
<name>A0A5J4T6H5_9EUKA</name>